<proteinExistence type="predicted"/>
<dbReference type="InterPro" id="IPR013013">
    <property type="entry name" value="PTS_EIIC_1"/>
</dbReference>
<dbReference type="RefSeq" id="WP_188733273.1">
    <property type="nucleotide sequence ID" value="NZ_BMLW01000002.1"/>
</dbReference>
<dbReference type="PROSITE" id="PS00371">
    <property type="entry name" value="PTS_EIIA_TYPE_1_HIS"/>
    <property type="match status" value="1"/>
</dbReference>
<dbReference type="InterPro" id="IPR011297">
    <property type="entry name" value="PTS_IIABC_b_glu"/>
</dbReference>
<keyword evidence="10 12" id="KW-0472">Membrane</keyword>
<keyword evidence="3" id="KW-1003">Cell membrane</keyword>
<dbReference type="Pfam" id="PF00358">
    <property type="entry name" value="PTS_EIIA_1"/>
    <property type="match status" value="1"/>
</dbReference>
<feature type="transmembrane region" description="Helical" evidence="12">
    <location>
        <begin position="142"/>
        <end position="162"/>
    </location>
</feature>
<accession>A0ABQ2NR78</accession>
<dbReference type="NCBIfam" id="TIGR00830">
    <property type="entry name" value="PTBA"/>
    <property type="match status" value="1"/>
</dbReference>
<organism evidence="16 17">
    <name type="scientific">Oceanobacillus neutriphilus</name>
    <dbReference type="NCBI Taxonomy" id="531815"/>
    <lineage>
        <taxon>Bacteria</taxon>
        <taxon>Bacillati</taxon>
        <taxon>Bacillota</taxon>
        <taxon>Bacilli</taxon>
        <taxon>Bacillales</taxon>
        <taxon>Bacillaceae</taxon>
        <taxon>Oceanobacillus</taxon>
    </lineage>
</organism>
<evidence type="ECO:0000256" key="2">
    <source>
        <dbReference type="ARBA" id="ARBA00022448"/>
    </source>
</evidence>
<sequence length="623" mass="66211">MDYKELASTILEKVGGAKNVSHVTHCATRLRFNLYDDSKADTSGIESTNGVVGVANNGGQYQVIVGTDVNYIYKELVKLGKFDEDSIDSGNAKDNRSKMAKVIDIIAGTFTPIIPVLAGAGMLKAVIAIINGFNLLSPDSNVLQVLTFMGDAGFYFLPIILAASAAKKFQVNQYIAMGIGAILMHPSFMNIVSTVQENGESFYFIGLPVGLVNYSSTVIPIILAIWFMSYVEPFINKIIPKTIRVIIAPLFIIFIVATVTLIILGPLGNYLGVGLAYVFSFLNDEVTWLVPTLVGALTPLLVMVGMHYGLISIGINELATKGLDPVAGPGMLVSNIAQGGAGFAVALRAKNKELKALASSSSITALVGITEPLLYGVNLRYKRPLVAAMIGGGVGGLFLGIMGVGRFAQVPPGLLALPSYIGPDGFSVLIYAIIGIIISFTVSFIVSYFLGIKEEPEQTTKDTDKETIEKKAVAEDIVYAPITGKSVELKEVDDGVFSQGILGQGVAIIPEEGKVFAPIDGTVSVLLDSHHAIGITGDGGAEILIHVGIDTVQLDGLHYSPKVEQGQRIKKGDLILEFDLEAIKKEGYPVITPIIVTNSSDFADVLGITRKSVKSGDALIKLP</sequence>
<evidence type="ECO:0000259" key="13">
    <source>
        <dbReference type="PROSITE" id="PS51093"/>
    </source>
</evidence>
<keyword evidence="8" id="KW-0418">Kinase</keyword>
<feature type="transmembrane region" description="Helical" evidence="12">
    <location>
        <begin position="288"/>
        <end position="311"/>
    </location>
</feature>
<dbReference type="Pfam" id="PF00367">
    <property type="entry name" value="PTS_EIIB"/>
    <property type="match status" value="1"/>
</dbReference>
<dbReference type="InterPro" id="IPR036878">
    <property type="entry name" value="Glu_permease_IIB"/>
</dbReference>
<dbReference type="CDD" id="cd00212">
    <property type="entry name" value="PTS_IIB_glc"/>
    <property type="match status" value="1"/>
</dbReference>
<comment type="subcellular location">
    <subcellularLocation>
        <location evidence="1">Cell membrane</location>
        <topology evidence="1">Multi-pass membrane protein</topology>
    </subcellularLocation>
</comment>
<dbReference type="InterPro" id="IPR003352">
    <property type="entry name" value="PTS_EIIC"/>
</dbReference>
<evidence type="ECO:0000256" key="10">
    <source>
        <dbReference type="ARBA" id="ARBA00023136"/>
    </source>
</evidence>
<dbReference type="SUPFAM" id="SSF51261">
    <property type="entry name" value="Duplicated hybrid motif"/>
    <property type="match status" value="1"/>
</dbReference>
<name>A0ABQ2NR78_9BACI</name>
<evidence type="ECO:0000256" key="8">
    <source>
        <dbReference type="ARBA" id="ARBA00022777"/>
    </source>
</evidence>
<gene>
    <name evidence="16" type="primary">bglC</name>
    <name evidence="16" type="ORF">GCM10011346_08550</name>
</gene>
<dbReference type="Gene3D" id="3.30.1360.60">
    <property type="entry name" value="Glucose permease domain IIB"/>
    <property type="match status" value="1"/>
</dbReference>
<evidence type="ECO:0000313" key="17">
    <source>
        <dbReference type="Proteomes" id="UP000641206"/>
    </source>
</evidence>
<keyword evidence="17" id="KW-1185">Reference proteome</keyword>
<protein>
    <submittedName>
        <fullName evidence="16">PTS beta-glucoside transporter subunit EIIBCA</fullName>
    </submittedName>
</protein>
<dbReference type="InterPro" id="IPR001996">
    <property type="entry name" value="PTS_IIB_1"/>
</dbReference>
<dbReference type="PROSITE" id="PS51098">
    <property type="entry name" value="PTS_EIIB_TYPE_1"/>
    <property type="match status" value="1"/>
</dbReference>
<dbReference type="InterPro" id="IPR050558">
    <property type="entry name" value="PTS_Sugar-Specific_Components"/>
</dbReference>
<keyword evidence="4" id="KW-0762">Sugar transport</keyword>
<feature type="transmembrane region" description="Helical" evidence="12">
    <location>
        <begin position="174"/>
        <end position="192"/>
    </location>
</feature>
<evidence type="ECO:0000256" key="1">
    <source>
        <dbReference type="ARBA" id="ARBA00004651"/>
    </source>
</evidence>
<evidence type="ECO:0000259" key="14">
    <source>
        <dbReference type="PROSITE" id="PS51098"/>
    </source>
</evidence>
<evidence type="ECO:0000256" key="12">
    <source>
        <dbReference type="SAM" id="Phobius"/>
    </source>
</evidence>
<comment type="caution">
    <text evidence="16">The sequence shown here is derived from an EMBL/GenBank/DDBJ whole genome shotgun (WGS) entry which is preliminary data.</text>
</comment>
<evidence type="ECO:0000259" key="15">
    <source>
        <dbReference type="PROSITE" id="PS51103"/>
    </source>
</evidence>
<reference evidence="17" key="1">
    <citation type="journal article" date="2019" name="Int. J. Syst. Evol. Microbiol.">
        <title>The Global Catalogue of Microorganisms (GCM) 10K type strain sequencing project: providing services to taxonomists for standard genome sequencing and annotation.</title>
        <authorList>
            <consortium name="The Broad Institute Genomics Platform"/>
            <consortium name="The Broad Institute Genome Sequencing Center for Infectious Disease"/>
            <person name="Wu L."/>
            <person name="Ma J."/>
        </authorList>
    </citation>
    <scope>NUCLEOTIDE SEQUENCE [LARGE SCALE GENOMIC DNA]</scope>
    <source>
        <strain evidence="17">CGMCC 1.7693</strain>
    </source>
</reference>
<evidence type="ECO:0000256" key="3">
    <source>
        <dbReference type="ARBA" id="ARBA00022475"/>
    </source>
</evidence>
<dbReference type="InterPro" id="IPR001127">
    <property type="entry name" value="PTS_EIIA_1_perm"/>
</dbReference>
<dbReference type="PROSITE" id="PS51103">
    <property type="entry name" value="PTS_EIIC_TYPE_1"/>
    <property type="match status" value="1"/>
</dbReference>
<keyword evidence="9 12" id="KW-1133">Transmembrane helix</keyword>
<dbReference type="PANTHER" id="PTHR30175:SF1">
    <property type="entry name" value="PTS SYSTEM ARBUTIN-, CELLOBIOSE-, AND SALICIN-SPECIFIC EIIBC COMPONENT-RELATED"/>
    <property type="match status" value="1"/>
</dbReference>
<dbReference type="NCBIfam" id="TIGR01995">
    <property type="entry name" value="PTS-II-ABC-beta"/>
    <property type="match status" value="1"/>
</dbReference>
<dbReference type="SUPFAM" id="SSF55604">
    <property type="entry name" value="Glucose permease domain IIB"/>
    <property type="match status" value="1"/>
</dbReference>
<dbReference type="PROSITE" id="PS51093">
    <property type="entry name" value="PTS_EIIA_TYPE_1"/>
    <property type="match status" value="1"/>
</dbReference>
<keyword evidence="7 12" id="KW-0812">Transmembrane</keyword>
<feature type="transmembrane region" description="Helical" evidence="12">
    <location>
        <begin position="212"/>
        <end position="231"/>
    </location>
</feature>
<evidence type="ECO:0000313" key="16">
    <source>
        <dbReference type="EMBL" id="GGP08452.1"/>
    </source>
</evidence>
<evidence type="ECO:0000256" key="7">
    <source>
        <dbReference type="ARBA" id="ARBA00022692"/>
    </source>
</evidence>
<dbReference type="Pfam" id="PF02378">
    <property type="entry name" value="PTS_EIIC"/>
    <property type="match status" value="1"/>
</dbReference>
<evidence type="ECO:0000256" key="11">
    <source>
        <dbReference type="PROSITE-ProRule" id="PRU00421"/>
    </source>
</evidence>
<keyword evidence="6" id="KW-0598">Phosphotransferase system</keyword>
<evidence type="ECO:0000256" key="9">
    <source>
        <dbReference type="ARBA" id="ARBA00022989"/>
    </source>
</evidence>
<dbReference type="Proteomes" id="UP000641206">
    <property type="component" value="Unassembled WGS sequence"/>
</dbReference>
<feature type="domain" description="PTS EIIB type-1" evidence="14">
    <location>
        <begin position="4"/>
        <end position="86"/>
    </location>
</feature>
<feature type="transmembrane region" description="Helical" evidence="12">
    <location>
        <begin position="105"/>
        <end position="130"/>
    </location>
</feature>
<dbReference type="Gene3D" id="2.70.70.10">
    <property type="entry name" value="Glucose Permease (Domain IIA)"/>
    <property type="match status" value="1"/>
</dbReference>
<feature type="active site" description="Phosphocysteine intermediate; for EIIB activity" evidence="11">
    <location>
        <position position="26"/>
    </location>
</feature>
<evidence type="ECO:0000256" key="5">
    <source>
        <dbReference type="ARBA" id="ARBA00022679"/>
    </source>
</evidence>
<dbReference type="PROSITE" id="PS01035">
    <property type="entry name" value="PTS_EIIB_TYPE_1_CYS"/>
    <property type="match status" value="1"/>
</dbReference>
<evidence type="ECO:0000256" key="4">
    <source>
        <dbReference type="ARBA" id="ARBA00022597"/>
    </source>
</evidence>
<dbReference type="EMBL" id="BMLW01000002">
    <property type="protein sequence ID" value="GGP08452.1"/>
    <property type="molecule type" value="Genomic_DNA"/>
</dbReference>
<feature type="transmembrane region" description="Helical" evidence="12">
    <location>
        <begin position="385"/>
        <end position="408"/>
    </location>
</feature>
<feature type="domain" description="PTS EIIC type-1" evidence="15">
    <location>
        <begin position="104"/>
        <end position="462"/>
    </location>
</feature>
<keyword evidence="2" id="KW-0813">Transport</keyword>
<feature type="transmembrane region" description="Helical" evidence="12">
    <location>
        <begin position="428"/>
        <end position="451"/>
    </location>
</feature>
<dbReference type="InterPro" id="IPR018113">
    <property type="entry name" value="PTrfase_EIIB_Cys"/>
</dbReference>
<dbReference type="InterPro" id="IPR011055">
    <property type="entry name" value="Dup_hybrid_motif"/>
</dbReference>
<evidence type="ECO:0000256" key="6">
    <source>
        <dbReference type="ARBA" id="ARBA00022683"/>
    </source>
</evidence>
<dbReference type="PANTHER" id="PTHR30175">
    <property type="entry name" value="PHOSPHOTRANSFERASE SYSTEM TRANSPORT PROTEIN"/>
    <property type="match status" value="1"/>
</dbReference>
<feature type="transmembrane region" description="Helical" evidence="12">
    <location>
        <begin position="243"/>
        <end position="268"/>
    </location>
</feature>
<feature type="domain" description="PTS EIIA type-1" evidence="13">
    <location>
        <begin position="494"/>
        <end position="598"/>
    </location>
</feature>
<keyword evidence="5" id="KW-0808">Transferase</keyword>